<dbReference type="STRING" id="476652.DEAC_c01440"/>
<dbReference type="InterPro" id="IPR050712">
    <property type="entry name" value="NAD(P)H-dep_reductase"/>
</dbReference>
<dbReference type="PANTHER" id="PTHR30543">
    <property type="entry name" value="CHROMATE REDUCTASE"/>
    <property type="match status" value="1"/>
</dbReference>
<dbReference type="RefSeq" id="WP_047808113.1">
    <property type="nucleotide sequence ID" value="NZ_LDZY01000001.1"/>
</dbReference>
<dbReference type="EC" id="1.7.-.-" evidence="2"/>
<dbReference type="SUPFAM" id="SSF52218">
    <property type="entry name" value="Flavoproteins"/>
    <property type="match status" value="1"/>
</dbReference>
<organism evidence="2 3">
    <name type="scientific">Desulfosporosinus acididurans</name>
    <dbReference type="NCBI Taxonomy" id="476652"/>
    <lineage>
        <taxon>Bacteria</taxon>
        <taxon>Bacillati</taxon>
        <taxon>Bacillota</taxon>
        <taxon>Clostridia</taxon>
        <taxon>Eubacteriales</taxon>
        <taxon>Desulfitobacteriaceae</taxon>
        <taxon>Desulfosporosinus</taxon>
    </lineage>
</organism>
<reference evidence="2 3" key="1">
    <citation type="submission" date="2015-06" db="EMBL/GenBank/DDBJ databases">
        <title>Draft genome of the moderately acidophilic sulfate reducer Candidatus Desulfosporosinus acididurans strain M1.</title>
        <authorList>
            <person name="Poehlein A."/>
            <person name="Petzsch P."/>
            <person name="Johnson B.D."/>
            <person name="Schloemann M."/>
            <person name="Daniel R."/>
            <person name="Muehling M."/>
        </authorList>
    </citation>
    <scope>NUCLEOTIDE SEQUENCE [LARGE SCALE GENOMIC DNA]</scope>
    <source>
        <strain evidence="2 3">M1</strain>
    </source>
</reference>
<feature type="domain" description="NADPH-dependent FMN reductase-like" evidence="1">
    <location>
        <begin position="6"/>
        <end position="151"/>
    </location>
</feature>
<dbReference type="InterPro" id="IPR029039">
    <property type="entry name" value="Flavoprotein-like_sf"/>
</dbReference>
<accession>A0A0J1FWE2</accession>
<dbReference type="GO" id="GO:0010181">
    <property type="term" value="F:FMN binding"/>
    <property type="evidence" value="ECO:0007669"/>
    <property type="project" value="TreeGrafter"/>
</dbReference>
<evidence type="ECO:0000313" key="3">
    <source>
        <dbReference type="Proteomes" id="UP000036356"/>
    </source>
</evidence>
<dbReference type="InterPro" id="IPR005025">
    <property type="entry name" value="FMN_Rdtase-like_dom"/>
</dbReference>
<dbReference type="PATRIC" id="fig|476652.3.peg.142"/>
<dbReference type="PANTHER" id="PTHR30543:SF21">
    <property type="entry name" value="NAD(P)H-DEPENDENT FMN REDUCTASE LOT6"/>
    <property type="match status" value="1"/>
</dbReference>
<dbReference type="GO" id="GO:0016491">
    <property type="term" value="F:oxidoreductase activity"/>
    <property type="evidence" value="ECO:0007669"/>
    <property type="project" value="UniProtKB-KW"/>
</dbReference>
<dbReference type="Pfam" id="PF03358">
    <property type="entry name" value="FMN_red"/>
    <property type="match status" value="1"/>
</dbReference>
<keyword evidence="2" id="KW-0560">Oxidoreductase</keyword>
<gene>
    <name evidence="2" type="primary">azr</name>
    <name evidence="2" type="ORF">DEAC_c01440</name>
</gene>
<dbReference type="AlphaFoldDB" id="A0A0J1FWE2"/>
<dbReference type="Gene3D" id="3.40.50.360">
    <property type="match status" value="1"/>
</dbReference>
<sequence length="193" mass="21240">MTKMLKIIGLTGSLREKSYNLAALHAAAELLPAWATLEIVDLSPIPFFNEDLEAEGVPQAVLDFKRKVVEADAILISTPEYNYSIPPVLKNALDWASRGNDLPLSNKPLAIMSASLDMLGGARVQYHLRQVCFKLHSQTVRTPKVLITNAAKKFDQDGKLVDNLTKRSISKLLQVLLEKAQANTQLSQSATIC</sequence>
<protein>
    <submittedName>
        <fullName evidence="2">FMN-dependent NADPH-azoreductase</fullName>
        <ecNumber evidence="2">1.7.-.-</ecNumber>
    </submittedName>
</protein>
<name>A0A0J1FWE2_9FIRM</name>
<dbReference type="GO" id="GO:0005829">
    <property type="term" value="C:cytosol"/>
    <property type="evidence" value="ECO:0007669"/>
    <property type="project" value="TreeGrafter"/>
</dbReference>
<proteinExistence type="predicted"/>
<evidence type="ECO:0000259" key="1">
    <source>
        <dbReference type="Pfam" id="PF03358"/>
    </source>
</evidence>
<dbReference type="Proteomes" id="UP000036356">
    <property type="component" value="Unassembled WGS sequence"/>
</dbReference>
<keyword evidence="3" id="KW-1185">Reference proteome</keyword>
<dbReference type="EMBL" id="LDZY01000001">
    <property type="protein sequence ID" value="KLU67740.1"/>
    <property type="molecule type" value="Genomic_DNA"/>
</dbReference>
<evidence type="ECO:0000313" key="2">
    <source>
        <dbReference type="EMBL" id="KLU67740.1"/>
    </source>
</evidence>
<comment type="caution">
    <text evidence="2">The sequence shown here is derived from an EMBL/GenBank/DDBJ whole genome shotgun (WGS) entry which is preliminary data.</text>
</comment>